<name>A0A4Y2E2C2_ARAVE</name>
<feature type="transmembrane region" description="Helical" evidence="2">
    <location>
        <begin position="21"/>
        <end position="42"/>
    </location>
</feature>
<gene>
    <name evidence="3" type="ORF">AVEN_26012_1</name>
</gene>
<keyword evidence="2" id="KW-0472">Membrane</keyword>
<organism evidence="3 4">
    <name type="scientific">Araneus ventricosus</name>
    <name type="common">Orbweaver spider</name>
    <name type="synonym">Epeira ventricosa</name>
    <dbReference type="NCBI Taxonomy" id="182803"/>
    <lineage>
        <taxon>Eukaryota</taxon>
        <taxon>Metazoa</taxon>
        <taxon>Ecdysozoa</taxon>
        <taxon>Arthropoda</taxon>
        <taxon>Chelicerata</taxon>
        <taxon>Arachnida</taxon>
        <taxon>Araneae</taxon>
        <taxon>Araneomorphae</taxon>
        <taxon>Entelegynae</taxon>
        <taxon>Araneoidea</taxon>
        <taxon>Araneidae</taxon>
        <taxon>Araneus</taxon>
    </lineage>
</organism>
<protein>
    <submittedName>
        <fullName evidence="3">Uncharacterized protein</fullName>
    </submittedName>
</protein>
<accession>A0A4Y2E2C2</accession>
<proteinExistence type="predicted"/>
<feature type="region of interest" description="Disordered" evidence="1">
    <location>
        <begin position="80"/>
        <end position="100"/>
    </location>
</feature>
<reference evidence="3 4" key="1">
    <citation type="journal article" date="2019" name="Sci. Rep.">
        <title>Orb-weaving spider Araneus ventricosus genome elucidates the spidroin gene catalogue.</title>
        <authorList>
            <person name="Kono N."/>
            <person name="Nakamura H."/>
            <person name="Ohtoshi R."/>
            <person name="Moran D.A.P."/>
            <person name="Shinohara A."/>
            <person name="Yoshida Y."/>
            <person name="Fujiwara M."/>
            <person name="Mori M."/>
            <person name="Tomita M."/>
            <person name="Arakawa K."/>
        </authorList>
    </citation>
    <scope>NUCLEOTIDE SEQUENCE [LARGE SCALE GENOMIC DNA]</scope>
</reference>
<keyword evidence="4" id="KW-1185">Reference proteome</keyword>
<keyword evidence="2" id="KW-0812">Transmembrane</keyword>
<dbReference type="EMBL" id="BGPR01000495">
    <property type="protein sequence ID" value="GBM23280.1"/>
    <property type="molecule type" value="Genomic_DNA"/>
</dbReference>
<dbReference type="AlphaFoldDB" id="A0A4Y2E2C2"/>
<evidence type="ECO:0000313" key="4">
    <source>
        <dbReference type="Proteomes" id="UP000499080"/>
    </source>
</evidence>
<evidence type="ECO:0000256" key="2">
    <source>
        <dbReference type="SAM" id="Phobius"/>
    </source>
</evidence>
<comment type="caution">
    <text evidence="3">The sequence shown here is derived from an EMBL/GenBank/DDBJ whole genome shotgun (WGS) entry which is preliminary data.</text>
</comment>
<evidence type="ECO:0000256" key="1">
    <source>
        <dbReference type="SAM" id="MobiDB-lite"/>
    </source>
</evidence>
<keyword evidence="2" id="KW-1133">Transmembrane helix</keyword>
<feature type="transmembrane region" description="Helical" evidence="2">
    <location>
        <begin position="54"/>
        <end position="74"/>
    </location>
</feature>
<evidence type="ECO:0000313" key="3">
    <source>
        <dbReference type="EMBL" id="GBM23280.1"/>
    </source>
</evidence>
<dbReference type="Proteomes" id="UP000499080">
    <property type="component" value="Unassembled WGS sequence"/>
</dbReference>
<sequence length="100" mass="11823">MLHATFQNIKGLPHFGVRWRVFFNSIVPIGIINFCCLVLLTNSLANFQVCYCGSYWNVLVSEHPFFILFLLHTFRRFNDNYRRSHPRPLNGRPSKRGHEK</sequence>